<evidence type="ECO:0000313" key="2">
    <source>
        <dbReference type="Proteomes" id="UP000005929"/>
    </source>
</evidence>
<dbReference type="EMBL" id="AJTJ01000116">
    <property type="protein sequence ID" value="EIJ22896.1"/>
    <property type="molecule type" value="Genomic_DNA"/>
</dbReference>
<sequence>MYGSEQAALVSGYWLELSSAQTLFEGAFEHRRQVHLLTLGVFVHAVAAECDVLNHGVHTIRSYVRIRQITVCEMPVVYKKVRCNAR</sequence>
<gene>
    <name evidence="1" type="ORF">HMPREF1315_2338</name>
</gene>
<proteinExistence type="predicted"/>
<dbReference type="AlphaFoldDB" id="A0AAV3FII9"/>
<dbReference type="Proteomes" id="UP000005929">
    <property type="component" value="Unassembled WGS sequence"/>
</dbReference>
<organism evidence="1 2">
    <name type="scientific">Bifidobacterium longum subsp. longum 2-2B</name>
    <dbReference type="NCBI Taxonomy" id="1161745"/>
    <lineage>
        <taxon>Bacteria</taxon>
        <taxon>Bacillati</taxon>
        <taxon>Actinomycetota</taxon>
        <taxon>Actinomycetes</taxon>
        <taxon>Bifidobacteriales</taxon>
        <taxon>Bifidobacteriaceae</taxon>
        <taxon>Bifidobacterium</taxon>
    </lineage>
</organism>
<reference evidence="1 2" key="1">
    <citation type="journal article" date="2013" name="Genome Announc.">
        <title>Draft Genome Sequences of Two Pairs of Human Intestinal Bifidobacterium longum subsp. longum Strains, 44B and 1-6B and 35B and 2-2B, Consecutively Isolated from Two Children after a 5-Year Time Period.</title>
        <authorList>
            <person name="Shkoporov A.N."/>
            <person name="Efimov B.A."/>
            <person name="Khokhlova E.V."/>
            <person name="Chaplin A.V."/>
            <person name="Kafarskaya L.I."/>
            <person name="Durkin A.S."/>
            <person name="McCorrison J."/>
            <person name="Torralba M."/>
            <person name="Gillis M."/>
            <person name="Sutton G."/>
            <person name="Weibel D.B."/>
            <person name="Nelson K.E."/>
            <person name="Smeianov V.V."/>
        </authorList>
    </citation>
    <scope>NUCLEOTIDE SEQUENCE [LARGE SCALE GENOMIC DNA]</scope>
    <source>
        <strain evidence="1 2">2-2B</strain>
    </source>
</reference>
<protein>
    <submittedName>
        <fullName evidence="1">Uncharacterized protein</fullName>
    </submittedName>
</protein>
<accession>A0AAV3FII9</accession>
<evidence type="ECO:0000313" key="1">
    <source>
        <dbReference type="EMBL" id="EIJ22896.1"/>
    </source>
</evidence>
<name>A0AAV3FII9_BIFLL</name>
<comment type="caution">
    <text evidence="1">The sequence shown here is derived from an EMBL/GenBank/DDBJ whole genome shotgun (WGS) entry which is preliminary data.</text>
</comment>